<dbReference type="RefSeq" id="WP_052654398.1">
    <property type="nucleotide sequence ID" value="NZ_CP011518.2"/>
</dbReference>
<dbReference type="EMBL" id="CP011518">
    <property type="protein sequence ID" value="AKK24812.1"/>
    <property type="molecule type" value="Genomic_DNA"/>
</dbReference>
<reference evidence="1" key="1">
    <citation type="submission" date="2016-06" db="EMBL/GenBank/DDBJ databases">
        <title>Pandoraea oxalativorans DSM 23570 Genome Sequencing.</title>
        <authorList>
            <person name="Ee R."/>
            <person name="Lim Y.-L."/>
            <person name="Yong D."/>
            <person name="Yin W.-F."/>
            <person name="Chan K.-G."/>
        </authorList>
    </citation>
    <scope>NUCLEOTIDE SEQUENCE</scope>
    <source>
        <strain evidence="1">DSM 23570</strain>
        <plasmid evidence="1">pPO70-1</plasmid>
    </source>
</reference>
<proteinExistence type="predicted"/>
<organism evidence="1 2">
    <name type="scientific">Pandoraea oxalativorans</name>
    <dbReference type="NCBI Taxonomy" id="573737"/>
    <lineage>
        <taxon>Bacteria</taxon>
        <taxon>Pseudomonadati</taxon>
        <taxon>Pseudomonadota</taxon>
        <taxon>Betaproteobacteria</taxon>
        <taxon>Burkholderiales</taxon>
        <taxon>Burkholderiaceae</taxon>
        <taxon>Pandoraea</taxon>
    </lineage>
</organism>
<gene>
    <name evidence="1" type="ORF">MB84_28950</name>
</gene>
<evidence type="ECO:0000313" key="2">
    <source>
        <dbReference type="Proteomes" id="UP000035050"/>
    </source>
</evidence>
<keyword evidence="1" id="KW-0614">Plasmid</keyword>
<dbReference type="OrthoDB" id="9083851at2"/>
<keyword evidence="2" id="KW-1185">Reference proteome</keyword>
<dbReference type="KEGG" id="pox:MB84_28950"/>
<accession>A0A0G3IC92</accession>
<dbReference type="PATRIC" id="fig|573737.6.peg.5762"/>
<name>A0A0G3IC92_9BURK</name>
<sequence length="645" mass="70788">MRPFDIAFAQTPLRSIESASSESPSDLMQDHSKVCQALTEVTEVIKQLPSVLPVAKERDVIDQGLRDCDAALTALHEHYRQEGATAGKTFELALGAVRTIDATRDTLQKSKVEPSVVVTVLEKLGRALGLVTAIVAGAAALFSVVPGVVAGAVAVSAVVAGCVGRAWGHRHAEEARALMHDLERADAHLKKELKPFVDATTRLISAVTRAKIEEHLDPTTRAYGGGLIHPRSKMVDTPVGTQGVQGVHGAKGTDTHPAMIMVADLDGSDVRGVIAALWSGKARATERGCELIAIVLKAEAVAAKNANSNGLIDFQQNTVIRDALTELKEHLTFHEGHTELVFVGDACFDRFGVNDRFQHWLQGELSAKGARYMLGNHDDIEVTLERRRETDPHAEPDAQYGDYVSREIPLEEWQKHIQRVFQRAYYSPATKILTTHQGATLLGDYILWAGGYLRAEDYRDDPQKFEADINAQKRIALTKPRGATFTLDEKKAIMTLIKMCDLDFLANRGCNWGLLPKGQTQRGGLSWERFLQSGEDEENGLEPVWYAPEDFDWHAAAEYTESKALRKALLRDFRPSDDDCLRVGKVLRCHVGRGHTGFADETKPGLLAMNSRSLEAEKDFSAYLPFAVEVFLAPPPKVPPGVSVA</sequence>
<geneLocation type="plasmid" evidence="1 2">
    <name>pPO70-1</name>
</geneLocation>
<evidence type="ECO:0000313" key="1">
    <source>
        <dbReference type="EMBL" id="AKK24812.1"/>
    </source>
</evidence>
<dbReference type="Proteomes" id="UP000035050">
    <property type="component" value="Plasmid pPO70-1"/>
</dbReference>
<dbReference type="AlphaFoldDB" id="A0A0G3IC92"/>
<protein>
    <submittedName>
        <fullName evidence="1">Uncharacterized protein</fullName>
    </submittedName>
</protein>